<dbReference type="Gene3D" id="3.30.300.20">
    <property type="match status" value="1"/>
</dbReference>
<reference evidence="1 2" key="1">
    <citation type="submission" date="2019-04" db="EMBL/GenBank/DDBJ databases">
        <title>Rhodococcus oryzae sp. nov., a novel actinomycete isolated from rhizosphere soil of rice (Oryza sativa L.).</title>
        <authorList>
            <person name="Li C."/>
        </authorList>
    </citation>
    <scope>NUCLEOTIDE SEQUENCE [LARGE SCALE GENOMIC DNA]</scope>
    <source>
        <strain evidence="1 2">NEAU-CX67</strain>
    </source>
</reference>
<accession>A0ABY2RKV9</accession>
<evidence type="ECO:0000313" key="2">
    <source>
        <dbReference type="Proteomes" id="UP000305109"/>
    </source>
</evidence>
<dbReference type="InterPro" id="IPR003718">
    <property type="entry name" value="OsmC/Ohr_fam"/>
</dbReference>
<proteinExistence type="predicted"/>
<keyword evidence="2" id="KW-1185">Reference proteome</keyword>
<protein>
    <submittedName>
        <fullName evidence="1">OsmC family peroxiredoxin</fullName>
    </submittedName>
</protein>
<dbReference type="RefSeq" id="WP_136909423.1">
    <property type="nucleotide sequence ID" value="NZ_SUMD01000004.1"/>
</dbReference>
<dbReference type="Proteomes" id="UP000305109">
    <property type="component" value="Unassembled WGS sequence"/>
</dbReference>
<name>A0ABY2RKV9_9NOCA</name>
<comment type="caution">
    <text evidence="1">The sequence shown here is derived from an EMBL/GenBank/DDBJ whole genome shotgun (WGS) entry which is preliminary data.</text>
</comment>
<dbReference type="InterPro" id="IPR015946">
    <property type="entry name" value="KH_dom-like_a/b"/>
</dbReference>
<evidence type="ECO:0000313" key="1">
    <source>
        <dbReference type="EMBL" id="TJZ78390.1"/>
    </source>
</evidence>
<dbReference type="SUPFAM" id="SSF82784">
    <property type="entry name" value="OsmC-like"/>
    <property type="match status" value="1"/>
</dbReference>
<dbReference type="Pfam" id="PF02566">
    <property type="entry name" value="OsmC"/>
    <property type="match status" value="1"/>
</dbReference>
<gene>
    <name evidence="1" type="ORF">FCG67_10085</name>
</gene>
<sequence length="156" mass="16960">MRDHHYELTVTWTGNHGTGTADPRAYGREHLVTADGKPDLAGSSDPAFRGDPTRWNPEELLVAALSQCHMLWFLNLAALAGVVVTDYLDRPIGTMTEEPSGAGQFAEVVLRPEVTVASADMLPKLPELHTAAHEKCFIARSVNFPVHHRPTALVGA</sequence>
<dbReference type="EMBL" id="SUMD01000004">
    <property type="protein sequence ID" value="TJZ78390.1"/>
    <property type="molecule type" value="Genomic_DNA"/>
</dbReference>
<dbReference type="PANTHER" id="PTHR42830">
    <property type="entry name" value="OSMOTICALLY INDUCIBLE FAMILY PROTEIN"/>
    <property type="match status" value="1"/>
</dbReference>
<dbReference type="InterPro" id="IPR036102">
    <property type="entry name" value="OsmC/Ohrsf"/>
</dbReference>
<dbReference type="PANTHER" id="PTHR42830:SF2">
    <property type="entry name" value="OSMC_OHR FAMILY PROTEIN"/>
    <property type="match status" value="1"/>
</dbReference>
<organism evidence="1 2">
    <name type="scientific">Rhodococcus oryzae</name>
    <dbReference type="NCBI Taxonomy" id="2571143"/>
    <lineage>
        <taxon>Bacteria</taxon>
        <taxon>Bacillati</taxon>
        <taxon>Actinomycetota</taxon>
        <taxon>Actinomycetes</taxon>
        <taxon>Mycobacteriales</taxon>
        <taxon>Nocardiaceae</taxon>
        <taxon>Rhodococcus</taxon>
    </lineage>
</organism>
<dbReference type="InterPro" id="IPR052707">
    <property type="entry name" value="OsmC_Ohr_Peroxiredoxin"/>
</dbReference>